<dbReference type="InterPro" id="IPR057326">
    <property type="entry name" value="KR_dom"/>
</dbReference>
<dbReference type="InterPro" id="IPR020904">
    <property type="entry name" value="Sc_DH/Rdtase_CS"/>
</dbReference>
<comment type="caution">
    <text evidence="4">The sequence shown here is derived from an EMBL/GenBank/DDBJ whole genome shotgun (WGS) entry which is preliminary data.</text>
</comment>
<dbReference type="AlphaFoldDB" id="A0A9W9QNR8"/>
<dbReference type="SUPFAM" id="SSF51735">
    <property type="entry name" value="NAD(P)-binding Rossmann-fold domains"/>
    <property type="match status" value="1"/>
</dbReference>
<accession>A0A9W9QNR8</accession>
<sequence length="299" mass="32419">MTYQAPTFTKPNRPLTWLITGCSSGLGLSIARIALSNNQIVIATSRDPSRTPDLVAEIKQKGGEWYKLDVDDPVAASELLSKLEIAHRKVDVLVNNAGFAILSAVEQFSDSELRAQMETVYFGPSRLIHEFVPEMRERRFGIVVNISSGAGLEGRESMGAYASAKAAMDGLCKVLSKEIAPFNVRVLTVWLGVFNTAFGSGCLTAKDPLPEDYNGSVVAQMLEVIKGGKLVADGDKDKAAKAIYEVVQGEGVGTGHESERFLPMGRDMIPRLELVRDQLDHTLGVFGAAAGNVYIDREE</sequence>
<evidence type="ECO:0000256" key="2">
    <source>
        <dbReference type="RuleBase" id="RU000363"/>
    </source>
</evidence>
<feature type="domain" description="Ketoreductase" evidence="3">
    <location>
        <begin position="15"/>
        <end position="193"/>
    </location>
</feature>
<evidence type="ECO:0000259" key="3">
    <source>
        <dbReference type="SMART" id="SM00822"/>
    </source>
</evidence>
<comment type="similarity">
    <text evidence="2">Belongs to the short-chain dehydrogenases/reductases (SDR) family.</text>
</comment>
<dbReference type="EMBL" id="JAPZBQ010000003">
    <property type="protein sequence ID" value="KAJ5338348.1"/>
    <property type="molecule type" value="Genomic_DNA"/>
</dbReference>
<dbReference type="SMART" id="SM00822">
    <property type="entry name" value="PKS_KR"/>
    <property type="match status" value="1"/>
</dbReference>
<dbReference type="InterPro" id="IPR051911">
    <property type="entry name" value="SDR_oxidoreductase"/>
</dbReference>
<dbReference type="Pfam" id="PF00106">
    <property type="entry name" value="adh_short"/>
    <property type="match status" value="1"/>
</dbReference>
<dbReference type="Proteomes" id="UP001147695">
    <property type="component" value="Unassembled WGS sequence"/>
</dbReference>
<keyword evidence="1" id="KW-0521">NADP</keyword>
<organism evidence="4 5">
    <name type="scientific">Penicillium brevicompactum</name>
    <dbReference type="NCBI Taxonomy" id="5074"/>
    <lineage>
        <taxon>Eukaryota</taxon>
        <taxon>Fungi</taxon>
        <taxon>Dikarya</taxon>
        <taxon>Ascomycota</taxon>
        <taxon>Pezizomycotina</taxon>
        <taxon>Eurotiomycetes</taxon>
        <taxon>Eurotiomycetidae</taxon>
        <taxon>Eurotiales</taxon>
        <taxon>Aspergillaceae</taxon>
        <taxon>Penicillium</taxon>
    </lineage>
</organism>
<dbReference type="Gene3D" id="3.40.50.720">
    <property type="entry name" value="NAD(P)-binding Rossmann-like Domain"/>
    <property type="match status" value="1"/>
</dbReference>
<name>A0A9W9QNR8_PENBR</name>
<evidence type="ECO:0000313" key="5">
    <source>
        <dbReference type="Proteomes" id="UP001147695"/>
    </source>
</evidence>
<dbReference type="InterPro" id="IPR002347">
    <property type="entry name" value="SDR_fam"/>
</dbReference>
<evidence type="ECO:0000256" key="1">
    <source>
        <dbReference type="ARBA" id="ARBA00022857"/>
    </source>
</evidence>
<dbReference type="PANTHER" id="PTHR43976:SF6">
    <property type="entry name" value="OXIDOREDUCTASE, PUTATIVE (AFU_ORTHOLOGUE AFUA_1G13950)-RELATED"/>
    <property type="match status" value="1"/>
</dbReference>
<dbReference type="PROSITE" id="PS00061">
    <property type="entry name" value="ADH_SHORT"/>
    <property type="match status" value="1"/>
</dbReference>
<proteinExistence type="inferred from homology"/>
<dbReference type="InterPro" id="IPR036291">
    <property type="entry name" value="NAD(P)-bd_dom_sf"/>
</dbReference>
<dbReference type="PRINTS" id="PR00081">
    <property type="entry name" value="GDHRDH"/>
</dbReference>
<gene>
    <name evidence="4" type="ORF">N7452_005076</name>
</gene>
<protein>
    <submittedName>
        <fullName evidence="4">Short-chain dehydrogenase/reductase SDR</fullName>
    </submittedName>
</protein>
<reference evidence="4" key="2">
    <citation type="journal article" date="2023" name="IMA Fungus">
        <title>Comparative genomic study of the Penicillium genus elucidates a diverse pangenome and 15 lateral gene transfer events.</title>
        <authorList>
            <person name="Petersen C."/>
            <person name="Sorensen T."/>
            <person name="Nielsen M.R."/>
            <person name="Sondergaard T.E."/>
            <person name="Sorensen J.L."/>
            <person name="Fitzpatrick D.A."/>
            <person name="Frisvad J.C."/>
            <person name="Nielsen K.L."/>
        </authorList>
    </citation>
    <scope>NUCLEOTIDE SEQUENCE</scope>
    <source>
        <strain evidence="4">IBT 35673</strain>
    </source>
</reference>
<dbReference type="PANTHER" id="PTHR43976">
    <property type="entry name" value="SHORT CHAIN DEHYDROGENASE"/>
    <property type="match status" value="1"/>
</dbReference>
<evidence type="ECO:0000313" key="4">
    <source>
        <dbReference type="EMBL" id="KAJ5338348.1"/>
    </source>
</evidence>
<dbReference type="PRINTS" id="PR00080">
    <property type="entry name" value="SDRFAMILY"/>
</dbReference>
<reference evidence="4" key="1">
    <citation type="submission" date="2022-12" db="EMBL/GenBank/DDBJ databases">
        <authorList>
            <person name="Petersen C."/>
        </authorList>
    </citation>
    <scope>NUCLEOTIDE SEQUENCE</scope>
    <source>
        <strain evidence="4">IBT 35673</strain>
    </source>
</reference>